<name>A0AAV1CF88_OLDCO</name>
<comment type="similarity">
    <text evidence="2">Belongs to the mitochondrial carrier (TC 2.A.29) family.</text>
</comment>
<dbReference type="InterPro" id="IPR018108">
    <property type="entry name" value="MCP_transmembrane"/>
</dbReference>
<evidence type="ECO:0000256" key="8">
    <source>
        <dbReference type="PROSITE-ProRule" id="PRU00282"/>
    </source>
</evidence>
<keyword evidence="3" id="KW-0813">Transport</keyword>
<dbReference type="FunFam" id="1.50.40.10:FF:000162">
    <property type="entry name" value="Mitochondrial substrate carrier protein-like"/>
    <property type="match status" value="1"/>
</dbReference>
<evidence type="ECO:0000256" key="1">
    <source>
        <dbReference type="ARBA" id="ARBA00004141"/>
    </source>
</evidence>
<evidence type="ECO:0000313" key="9">
    <source>
        <dbReference type="EMBL" id="CAI9094072.1"/>
    </source>
</evidence>
<keyword evidence="5" id="KW-0677">Repeat</keyword>
<dbReference type="PROSITE" id="PS50920">
    <property type="entry name" value="SOLCAR"/>
    <property type="match status" value="3"/>
</dbReference>
<reference evidence="9" key="1">
    <citation type="submission" date="2023-03" db="EMBL/GenBank/DDBJ databases">
        <authorList>
            <person name="Julca I."/>
        </authorList>
    </citation>
    <scope>NUCLEOTIDE SEQUENCE</scope>
</reference>
<evidence type="ECO:0000256" key="6">
    <source>
        <dbReference type="ARBA" id="ARBA00022989"/>
    </source>
</evidence>
<protein>
    <submittedName>
        <fullName evidence="9">OLC1v1029731C5</fullName>
    </submittedName>
</protein>
<evidence type="ECO:0000256" key="3">
    <source>
        <dbReference type="ARBA" id="ARBA00022448"/>
    </source>
</evidence>
<evidence type="ECO:0000256" key="7">
    <source>
        <dbReference type="ARBA" id="ARBA00023136"/>
    </source>
</evidence>
<comment type="subcellular location">
    <subcellularLocation>
        <location evidence="1">Membrane</location>
        <topology evidence="1">Multi-pass membrane protein</topology>
    </subcellularLocation>
</comment>
<accession>A0AAV1CF88</accession>
<feature type="repeat" description="Solcar" evidence="8">
    <location>
        <begin position="548"/>
        <end position="636"/>
    </location>
</feature>
<dbReference type="EMBL" id="OX459119">
    <property type="protein sequence ID" value="CAI9094072.1"/>
    <property type="molecule type" value="Genomic_DNA"/>
</dbReference>
<evidence type="ECO:0000313" key="10">
    <source>
        <dbReference type="Proteomes" id="UP001161247"/>
    </source>
</evidence>
<dbReference type="SUPFAM" id="SSF103506">
    <property type="entry name" value="Mitochondrial carrier"/>
    <property type="match status" value="1"/>
</dbReference>
<dbReference type="Pfam" id="PF00153">
    <property type="entry name" value="Mito_carr"/>
    <property type="match status" value="3"/>
</dbReference>
<dbReference type="PANTHER" id="PTHR45667">
    <property type="entry name" value="S-ADENOSYLMETHIONINE MITOCHONDRIAL CARRIER PROTEIN"/>
    <property type="match status" value="1"/>
</dbReference>
<dbReference type="Gene3D" id="1.50.40.10">
    <property type="entry name" value="Mitochondrial carrier domain"/>
    <property type="match status" value="2"/>
</dbReference>
<keyword evidence="6" id="KW-1133">Transmembrane helix</keyword>
<feature type="repeat" description="Solcar" evidence="8">
    <location>
        <begin position="362"/>
        <end position="446"/>
    </location>
</feature>
<sequence>MAEGHKPPWRDKPSIKYRCGSSRGACFEIVNYGLKDHVSASATDKKSKTPEPRDTQICSTRELISALASVWDNVTDPLSILVNKSTGRYESGCQQECSVLWHSSEGGTHNVHVAVNNQNCPIHPMKTWDSLPSASERLGFVKVRDKISFIQPSSGTKSLLRQLLHGNDHMIQDPLKGTSASNVDLKCHLHGLSGWMTRRALSTQERLANFTGMEKHDGVDFQIGLNSCESANFGISVGGNGRDTNLVIENDDTHTEENKFTEICFGQNDDPNTSVKASSATVCINHRDVQDLTPSSSFFPNSSHCEDSLVLPFGARDFGEREISGRADLQENTDNHLQDGAVGKKSKVGICFPVKEKSNGALAKQEHAYAGAMAGIFVSLSLHPVDTVKTVIQSCRADQRSLLDTCRSIISQRGITGLYRGISTNIASSAPISAVYTFTYESMKGVLLPSLPMEYQSVAHCVAGGCASIATSFIFTPSERIKQQMQVGSRYQNCWNAFMGIVERGGLTSLYAGWGAVLCRNVPHSIIKFYTYESMKQLLSSVQLDGQTNTIVTLVSGGLAASTAALFTTPFDVVKTRLQTQIPGSLNLYGGVFDALLEIAKNEGLRGLYRGLIPRLFMYVTQGGLFFASYESFKRLFSSEGSQINFQTIARGEIKDDLHHDDDSIT</sequence>
<dbReference type="InterPro" id="IPR023395">
    <property type="entry name" value="MCP_dom_sf"/>
</dbReference>
<dbReference type="Proteomes" id="UP001161247">
    <property type="component" value="Chromosome 2"/>
</dbReference>
<evidence type="ECO:0000256" key="2">
    <source>
        <dbReference type="ARBA" id="ARBA00006375"/>
    </source>
</evidence>
<keyword evidence="10" id="KW-1185">Reference proteome</keyword>
<organism evidence="9 10">
    <name type="scientific">Oldenlandia corymbosa var. corymbosa</name>
    <dbReference type="NCBI Taxonomy" id="529605"/>
    <lineage>
        <taxon>Eukaryota</taxon>
        <taxon>Viridiplantae</taxon>
        <taxon>Streptophyta</taxon>
        <taxon>Embryophyta</taxon>
        <taxon>Tracheophyta</taxon>
        <taxon>Spermatophyta</taxon>
        <taxon>Magnoliopsida</taxon>
        <taxon>eudicotyledons</taxon>
        <taxon>Gunneridae</taxon>
        <taxon>Pentapetalae</taxon>
        <taxon>asterids</taxon>
        <taxon>lamiids</taxon>
        <taxon>Gentianales</taxon>
        <taxon>Rubiaceae</taxon>
        <taxon>Rubioideae</taxon>
        <taxon>Spermacoceae</taxon>
        <taxon>Hedyotis-Oldenlandia complex</taxon>
        <taxon>Oldenlandia</taxon>
    </lineage>
</organism>
<dbReference type="AlphaFoldDB" id="A0AAV1CF88"/>
<gene>
    <name evidence="9" type="ORF">OLC1_LOCUS5333</name>
</gene>
<evidence type="ECO:0000256" key="4">
    <source>
        <dbReference type="ARBA" id="ARBA00022692"/>
    </source>
</evidence>
<dbReference type="GO" id="GO:0016020">
    <property type="term" value="C:membrane"/>
    <property type="evidence" value="ECO:0007669"/>
    <property type="project" value="UniProtKB-SubCell"/>
</dbReference>
<evidence type="ECO:0000256" key="5">
    <source>
        <dbReference type="ARBA" id="ARBA00022737"/>
    </source>
</evidence>
<feature type="repeat" description="Solcar" evidence="8">
    <location>
        <begin position="455"/>
        <end position="538"/>
    </location>
</feature>
<proteinExistence type="inferred from homology"/>
<keyword evidence="7 8" id="KW-0472">Membrane</keyword>
<keyword evidence="4 8" id="KW-0812">Transmembrane</keyword>